<comment type="function">
    <text evidence="6">Heterodimeric electron transfer flavoprotein that accepts electrons from several mitochondrial dehydrogenases, including acyl-CoA dehydrogenases, glutaryl-CoA and sarcosine dehydrogenase. It transfers the electrons to the main mitochondrial respiratory chain via ETF-ubiquinone oxidoreductase. Required for normal mitochondrial fatty acid oxidation and normal amino acid metabolism. ETFB binds an AMP molecule that probably has a purely structural role.</text>
</comment>
<comment type="subunit">
    <text evidence="7">Heterodimer composed of ETFA and ETFB. Identified in a complex that contains ETFA, ETFB and ETFRF1. Interacts with ACADM.</text>
</comment>
<dbReference type="InterPro" id="IPR012255">
    <property type="entry name" value="ETF_b"/>
</dbReference>
<evidence type="ECO:0000256" key="8">
    <source>
        <dbReference type="PIRNR" id="PIRNR000090"/>
    </source>
</evidence>
<dbReference type="GO" id="GO:0005759">
    <property type="term" value="C:mitochondrial matrix"/>
    <property type="evidence" value="ECO:0007669"/>
    <property type="project" value="UniProtKB-SubCell"/>
</dbReference>
<comment type="similarity">
    <text evidence="2 8">Belongs to the ETF beta-subunit/FixA family.</text>
</comment>
<dbReference type="Pfam" id="PF01012">
    <property type="entry name" value="ETF"/>
    <property type="match status" value="1"/>
</dbReference>
<sequence length="255" mass="28039">MRILVGIKRVVDFAVKIRVKADKTGVELKNVRMSLNPFCEIAVEEALRLREKKVAKEVVVVMVGPEKCKETIRTALAMGADRAIHVKTEMSTDQDLQPLAVAKVLSSMVEKEKPEIVLLGKQAIDSDFSQTGQILAGILGWPQATFASKITVSDDKSRATVSREVDGGGQTLDISLPAVITCDLRLNEPRYATLPNIMKAKRKKIEELSLDELGIDTKPRLNILEVVDPPTRKSGVKVESVSELVDKLRNEASVI</sequence>
<dbReference type="CDD" id="cd01714">
    <property type="entry name" value="ETF_beta"/>
    <property type="match status" value="1"/>
</dbReference>
<dbReference type="InterPro" id="IPR014729">
    <property type="entry name" value="Rossmann-like_a/b/a_fold"/>
</dbReference>
<keyword evidence="4 8" id="KW-0813">Transport</keyword>
<evidence type="ECO:0000256" key="4">
    <source>
        <dbReference type="ARBA" id="ARBA00022448"/>
    </source>
</evidence>
<evidence type="ECO:0000256" key="7">
    <source>
        <dbReference type="ARBA" id="ARBA00046893"/>
    </source>
</evidence>
<proteinExistence type="evidence at transcript level"/>
<evidence type="ECO:0000313" key="10">
    <source>
        <dbReference type="EMBL" id="LAC28658.1"/>
    </source>
</evidence>
<dbReference type="PANTHER" id="PTHR21294:SF8">
    <property type="entry name" value="ELECTRON TRANSFER FLAVOPROTEIN SUBUNIT BETA"/>
    <property type="match status" value="1"/>
</dbReference>
<dbReference type="PANTHER" id="PTHR21294">
    <property type="entry name" value="ELECTRON TRANSFER FLAVOPROTEIN BETA-SUBUNIT"/>
    <property type="match status" value="1"/>
</dbReference>
<evidence type="ECO:0000256" key="1">
    <source>
        <dbReference type="ARBA" id="ARBA00004305"/>
    </source>
</evidence>
<reference evidence="10" key="1">
    <citation type="submission" date="2017-11" db="EMBL/GenBank/DDBJ databases">
        <title>The sensing device of the deep-sea amphipod.</title>
        <authorList>
            <person name="Kobayashi H."/>
            <person name="Nagahama T."/>
            <person name="Arai W."/>
            <person name="Sasagawa Y."/>
            <person name="Umeda M."/>
            <person name="Hayashi T."/>
            <person name="Nikaido I."/>
            <person name="Watanabe H."/>
            <person name="Oguri K."/>
            <person name="Kitazato H."/>
            <person name="Fujioka K."/>
            <person name="Kido Y."/>
            <person name="Takami H."/>
        </authorList>
    </citation>
    <scope>NUCLEOTIDE SEQUENCE</scope>
    <source>
        <tissue evidence="10">Whole body</tissue>
    </source>
</reference>
<dbReference type="FunFam" id="3.40.50.620:FF:000011">
    <property type="entry name" value="Electron transfer flavoprotein subunit beta"/>
    <property type="match status" value="1"/>
</dbReference>
<feature type="domain" description="Electron transfer flavoprotein alpha/beta-subunit N-terminal" evidence="9">
    <location>
        <begin position="23"/>
        <end position="217"/>
    </location>
</feature>
<dbReference type="GO" id="GO:0033539">
    <property type="term" value="P:fatty acid beta-oxidation using acyl-CoA dehydrogenase"/>
    <property type="evidence" value="ECO:0007669"/>
    <property type="project" value="TreeGrafter"/>
</dbReference>
<dbReference type="InterPro" id="IPR033948">
    <property type="entry name" value="ETF_beta_N"/>
</dbReference>
<dbReference type="InterPro" id="IPR000049">
    <property type="entry name" value="ET-Flavoprotein_bsu_CS"/>
</dbReference>
<keyword evidence="5 8" id="KW-0249">Electron transport</keyword>
<evidence type="ECO:0000256" key="2">
    <source>
        <dbReference type="ARBA" id="ARBA00007557"/>
    </source>
</evidence>
<dbReference type="PIRSF" id="PIRSF000090">
    <property type="entry name" value="Beta-ETF"/>
    <property type="match status" value="1"/>
</dbReference>
<dbReference type="GO" id="GO:0009063">
    <property type="term" value="P:amino acid catabolic process"/>
    <property type="evidence" value="ECO:0007669"/>
    <property type="project" value="TreeGrafter"/>
</dbReference>
<evidence type="ECO:0000256" key="3">
    <source>
        <dbReference type="ARBA" id="ARBA00016797"/>
    </source>
</evidence>
<comment type="subcellular location">
    <subcellularLocation>
        <location evidence="1 8">Mitochondrion matrix</location>
    </subcellularLocation>
</comment>
<name>A0A6A7GBJ9_9CRUS</name>
<dbReference type="GO" id="GO:0009055">
    <property type="term" value="F:electron transfer activity"/>
    <property type="evidence" value="ECO:0007669"/>
    <property type="project" value="InterPro"/>
</dbReference>
<comment type="function">
    <text evidence="8">The electron transfer flavoprotein serves as a specific electron acceptor for several dehydrogenases, including five acyl-CoA dehydrogenases, glutaryl-CoA and sarcosine dehydrogenase. It transfers the electrons to the main mitochondrial respiratory chain via ETF-ubiquinone oxidoreductase (ETF dehydrogenase).</text>
</comment>
<dbReference type="SMART" id="SM00893">
    <property type="entry name" value="ETF"/>
    <property type="match status" value="1"/>
</dbReference>
<accession>A0A6A7GBJ9</accession>
<comment type="subunit">
    <text evidence="8">Heterodimer of an alpha and a beta subunit.</text>
</comment>
<dbReference type="AlphaFoldDB" id="A0A6A7GBJ9"/>
<evidence type="ECO:0000256" key="5">
    <source>
        <dbReference type="ARBA" id="ARBA00022982"/>
    </source>
</evidence>
<evidence type="ECO:0000256" key="6">
    <source>
        <dbReference type="ARBA" id="ARBA00045835"/>
    </source>
</evidence>
<dbReference type="InterPro" id="IPR014730">
    <property type="entry name" value="ETF_a/b_N"/>
</dbReference>
<dbReference type="Gene3D" id="3.40.50.620">
    <property type="entry name" value="HUPs"/>
    <property type="match status" value="1"/>
</dbReference>
<organism evidence="10">
    <name type="scientific">Hirondellea gigas</name>
    <dbReference type="NCBI Taxonomy" id="1518452"/>
    <lineage>
        <taxon>Eukaryota</taxon>
        <taxon>Metazoa</taxon>
        <taxon>Ecdysozoa</taxon>
        <taxon>Arthropoda</taxon>
        <taxon>Crustacea</taxon>
        <taxon>Multicrustacea</taxon>
        <taxon>Malacostraca</taxon>
        <taxon>Eumalacostraca</taxon>
        <taxon>Peracarida</taxon>
        <taxon>Amphipoda</taxon>
        <taxon>Amphilochidea</taxon>
        <taxon>Lysianassida</taxon>
        <taxon>Lysianassidira</taxon>
        <taxon>Lysianassoidea</taxon>
        <taxon>Lysianassidae</taxon>
        <taxon>Hirondellea</taxon>
    </lineage>
</organism>
<dbReference type="EMBL" id="IACT01009550">
    <property type="protein sequence ID" value="LAC28658.1"/>
    <property type="molecule type" value="mRNA"/>
</dbReference>
<evidence type="ECO:0000259" key="9">
    <source>
        <dbReference type="SMART" id="SM00893"/>
    </source>
</evidence>
<dbReference type="SUPFAM" id="SSF52402">
    <property type="entry name" value="Adenine nucleotide alpha hydrolases-like"/>
    <property type="match status" value="1"/>
</dbReference>
<protein>
    <recommendedName>
        <fullName evidence="3 8">Electron transfer flavoprotein subunit beta</fullName>
        <shortName evidence="8">Beta-ETF</shortName>
    </recommendedName>
</protein>
<dbReference type="PROSITE" id="PS01065">
    <property type="entry name" value="ETF_BETA"/>
    <property type="match status" value="1"/>
</dbReference>
<keyword evidence="8" id="KW-0496">Mitochondrion</keyword>